<dbReference type="PATRIC" id="fig|66876.3.peg.3185"/>
<gene>
    <name evidence="3" type="ORF">ADL29_14445</name>
</gene>
<proteinExistence type="predicted"/>
<dbReference type="CDD" id="cd01830">
    <property type="entry name" value="XynE_like"/>
    <property type="match status" value="1"/>
</dbReference>
<comment type="caution">
    <text evidence="3">The sequence shown here is derived from an EMBL/GenBank/DDBJ whole genome shotgun (WGS) entry which is preliminary data.</text>
</comment>
<evidence type="ECO:0000313" key="3">
    <source>
        <dbReference type="EMBL" id="KPC63936.1"/>
    </source>
</evidence>
<dbReference type="Gene3D" id="3.40.50.1110">
    <property type="entry name" value="SGNH hydrolase"/>
    <property type="match status" value="1"/>
</dbReference>
<dbReference type="AlphaFoldDB" id="A0A0N0XWB6"/>
<protein>
    <submittedName>
        <fullName evidence="3">G-D-S-L family lipolytic protein</fullName>
    </submittedName>
</protein>
<dbReference type="PANTHER" id="PTHR43784:SF2">
    <property type="entry name" value="GDSL-LIKE LIPASE_ACYLHYDROLASE, PUTATIVE (AFU_ORTHOLOGUE AFUA_2G00820)-RELATED"/>
    <property type="match status" value="1"/>
</dbReference>
<reference evidence="4" key="1">
    <citation type="submission" date="2015-07" db="EMBL/GenBank/DDBJ databases">
        <authorList>
            <person name="Ju K.-S."/>
            <person name="Doroghazi J.R."/>
            <person name="Metcalf W.W."/>
        </authorList>
    </citation>
    <scope>NUCLEOTIDE SEQUENCE [LARGE SCALE GENOMIC DNA]</scope>
    <source>
        <strain evidence="4">NRRL ISP-5002</strain>
    </source>
</reference>
<organism evidence="3 4">
    <name type="scientific">Streptomyces chattanoogensis</name>
    <dbReference type="NCBI Taxonomy" id="66876"/>
    <lineage>
        <taxon>Bacteria</taxon>
        <taxon>Bacillati</taxon>
        <taxon>Actinomycetota</taxon>
        <taxon>Actinomycetes</taxon>
        <taxon>Kitasatosporales</taxon>
        <taxon>Streptomycetaceae</taxon>
        <taxon>Streptomyces</taxon>
    </lineage>
</organism>
<evidence type="ECO:0000256" key="1">
    <source>
        <dbReference type="SAM" id="SignalP"/>
    </source>
</evidence>
<dbReference type="RefSeq" id="WP_053924123.1">
    <property type="nucleotide sequence ID" value="NZ_LGKG01000113.1"/>
</dbReference>
<dbReference type="InterPro" id="IPR036514">
    <property type="entry name" value="SGNH_hydro_sf"/>
</dbReference>
<feature type="domain" description="SGNH hydrolase-type esterase" evidence="2">
    <location>
        <begin position="416"/>
        <end position="607"/>
    </location>
</feature>
<feature type="signal peptide" evidence="1">
    <location>
        <begin position="1"/>
        <end position="23"/>
    </location>
</feature>
<dbReference type="Pfam" id="PF13472">
    <property type="entry name" value="Lipase_GDSL_2"/>
    <property type="match status" value="1"/>
</dbReference>
<dbReference type="InterPro" id="IPR013830">
    <property type="entry name" value="SGNH_hydro"/>
</dbReference>
<dbReference type="EMBL" id="LGKG01000113">
    <property type="protein sequence ID" value="KPC63936.1"/>
    <property type="molecule type" value="Genomic_DNA"/>
</dbReference>
<dbReference type="InterPro" id="IPR053140">
    <property type="entry name" value="GDSL_Rv0518-like"/>
</dbReference>
<evidence type="ECO:0000259" key="2">
    <source>
        <dbReference type="Pfam" id="PF13472"/>
    </source>
</evidence>
<keyword evidence="1" id="KW-0732">Signal</keyword>
<dbReference type="Proteomes" id="UP000037982">
    <property type="component" value="Unassembled WGS sequence"/>
</dbReference>
<name>A0A0N0XWB6_9ACTN</name>
<keyword evidence="4" id="KW-1185">Reference proteome</keyword>
<sequence length="625" mass="63645">MRVRRWGTALALLLTATALPAVTATGTATALGAPATGAPGAPHPLRPSPLARLFDNKAISDDAGPGAADFDGAGHSLSAQDLAAAGWRPGSRLTLDGARLGWPRTAPGAADNVVADGQTVALHGQGSALTFLVAGTGTEGVPAAGTGTEGAPATSTGTVRYRDGSRSAYELTAPDWRSGPLSTKAVALPHVNGPDGQSAQDPARLYAVSVPLRAGREVASVVLPRDPGPAADLHVFAVAVKSNSPGRTGSWSASTAGYRAVGPWTDRTLRLVVHAGAGGPRARIRLANTFAAAPVDIGAASVAVQGAGAAAEAAPVPVTFDGGHGGTRIPAGAEAVSDPVGFRVPADTSLLVSIHLPGTVTAAPVHQEAGQVSYLSATDSGDRTGDTGGAAYPETLTVWPFLTGVDVDGGPGSVVALGDSITDGVKSTGGANRRWPDVLARRFQAQSALPRYGVLNQGISANRIVTDRYQGDGVSTDTGGVSAQHRLERDVLAQPAARTVVVFEGINDVRWGTTADEVIAGLRALARRAHERGLRVVAATVAPCEGYKDCTADVEARRRSVNAFVRAHGGVFDATLDFDAVLRDPQRPQRLLPAYDSGDHLHPGDAGLKALGDSVDLRALVPGQG</sequence>
<dbReference type="SUPFAM" id="SSF52266">
    <property type="entry name" value="SGNH hydrolase"/>
    <property type="match status" value="1"/>
</dbReference>
<evidence type="ECO:0000313" key="4">
    <source>
        <dbReference type="Proteomes" id="UP000037982"/>
    </source>
</evidence>
<dbReference type="PANTHER" id="PTHR43784">
    <property type="entry name" value="GDSL-LIKE LIPASE/ACYLHYDROLASE, PUTATIVE (AFU_ORTHOLOGUE AFUA_2G00820)-RELATED"/>
    <property type="match status" value="1"/>
</dbReference>
<accession>A0A0N0XWB6</accession>
<feature type="chain" id="PRO_5039066779" evidence="1">
    <location>
        <begin position="24"/>
        <end position="625"/>
    </location>
</feature>